<organism evidence="5 6">
    <name type="scientific">Phaedon cochleariae</name>
    <name type="common">Mustard beetle</name>
    <dbReference type="NCBI Taxonomy" id="80249"/>
    <lineage>
        <taxon>Eukaryota</taxon>
        <taxon>Metazoa</taxon>
        <taxon>Ecdysozoa</taxon>
        <taxon>Arthropoda</taxon>
        <taxon>Hexapoda</taxon>
        <taxon>Insecta</taxon>
        <taxon>Pterygota</taxon>
        <taxon>Neoptera</taxon>
        <taxon>Endopterygota</taxon>
        <taxon>Coleoptera</taxon>
        <taxon>Polyphaga</taxon>
        <taxon>Cucujiformia</taxon>
        <taxon>Chrysomeloidea</taxon>
        <taxon>Chrysomelidae</taxon>
        <taxon>Chrysomelinae</taxon>
        <taxon>Chrysomelini</taxon>
        <taxon>Phaedon</taxon>
    </lineage>
</organism>
<dbReference type="PANTHER" id="PTHR10545">
    <property type="entry name" value="DIAMINE N-ACETYLTRANSFERASE"/>
    <property type="match status" value="1"/>
</dbReference>
<evidence type="ECO:0000256" key="3">
    <source>
        <dbReference type="ARBA" id="ARBA00023315"/>
    </source>
</evidence>
<dbReference type="Proteomes" id="UP001153737">
    <property type="component" value="Chromosome 9"/>
</dbReference>
<dbReference type="CDD" id="cd04301">
    <property type="entry name" value="NAT_SF"/>
    <property type="match status" value="1"/>
</dbReference>
<evidence type="ECO:0000313" key="6">
    <source>
        <dbReference type="Proteomes" id="UP001153737"/>
    </source>
</evidence>
<dbReference type="GO" id="GO:0008080">
    <property type="term" value="F:N-acetyltransferase activity"/>
    <property type="evidence" value="ECO:0007669"/>
    <property type="project" value="TreeGrafter"/>
</dbReference>
<name>A0A9N9SJI9_PHACE</name>
<gene>
    <name evidence="5" type="ORF">PHAECO_LOCUS12559</name>
</gene>
<accession>A0A9N9SJI9</accession>
<dbReference type="PROSITE" id="PS51186">
    <property type="entry name" value="GNAT"/>
    <property type="match status" value="1"/>
</dbReference>
<keyword evidence="3" id="KW-0012">Acyltransferase</keyword>
<keyword evidence="6" id="KW-1185">Reference proteome</keyword>
<reference evidence="5" key="1">
    <citation type="submission" date="2022-01" db="EMBL/GenBank/DDBJ databases">
        <authorList>
            <person name="King R."/>
        </authorList>
    </citation>
    <scope>NUCLEOTIDE SEQUENCE</scope>
</reference>
<dbReference type="EMBL" id="OU896715">
    <property type="protein sequence ID" value="CAG9825533.1"/>
    <property type="molecule type" value="Genomic_DNA"/>
</dbReference>
<dbReference type="SUPFAM" id="SSF55729">
    <property type="entry name" value="Acyl-CoA N-acyltransferases (Nat)"/>
    <property type="match status" value="1"/>
</dbReference>
<dbReference type="OrthoDB" id="7305308at2759"/>
<reference evidence="5" key="2">
    <citation type="submission" date="2022-10" db="EMBL/GenBank/DDBJ databases">
        <authorList>
            <consortium name="ENA_rothamsted_submissions"/>
            <consortium name="culmorum"/>
            <person name="King R."/>
        </authorList>
    </citation>
    <scope>NUCLEOTIDE SEQUENCE</scope>
</reference>
<dbReference type="PANTHER" id="PTHR10545:SF29">
    <property type="entry name" value="GH14572P-RELATED"/>
    <property type="match status" value="1"/>
</dbReference>
<dbReference type="Pfam" id="PF00583">
    <property type="entry name" value="Acetyltransf_1"/>
    <property type="match status" value="1"/>
</dbReference>
<comment type="similarity">
    <text evidence="1">Belongs to the acetyltransferase family.</text>
</comment>
<dbReference type="InterPro" id="IPR000182">
    <property type="entry name" value="GNAT_dom"/>
</dbReference>
<dbReference type="Gene3D" id="3.40.630.30">
    <property type="match status" value="1"/>
</dbReference>
<dbReference type="AlphaFoldDB" id="A0A9N9SJI9"/>
<dbReference type="InterPro" id="IPR016181">
    <property type="entry name" value="Acyl_CoA_acyltransferase"/>
</dbReference>
<evidence type="ECO:0000313" key="5">
    <source>
        <dbReference type="EMBL" id="CAG9825533.1"/>
    </source>
</evidence>
<proteinExistence type="inferred from homology"/>
<evidence type="ECO:0000256" key="1">
    <source>
        <dbReference type="ARBA" id="ARBA00008694"/>
    </source>
</evidence>
<sequence length="167" mass="19302">MSTNERTNISVRKARREDMKEVYALLKGLAEFENLLDQVKIDEHTLERDGFDTDNPLFGCFVAEMSDGPLVGYALYFHSYSTWEGASILLEDIYVHPDYRKNGVGKQLFLAVARAAKDMDMKRIDFHVLSWNPAVDFYKKMGAVNLTQKEDWNLFRLDHESINALFP</sequence>
<evidence type="ECO:0000256" key="2">
    <source>
        <dbReference type="ARBA" id="ARBA00022679"/>
    </source>
</evidence>
<protein>
    <recommendedName>
        <fullName evidence="4">N-acetyltransferase domain-containing protein</fullName>
    </recommendedName>
</protein>
<evidence type="ECO:0000259" key="4">
    <source>
        <dbReference type="PROSITE" id="PS51186"/>
    </source>
</evidence>
<keyword evidence="2" id="KW-0808">Transferase</keyword>
<feature type="domain" description="N-acetyltransferase" evidence="4">
    <location>
        <begin position="9"/>
        <end position="160"/>
    </location>
</feature>
<dbReference type="FunFam" id="3.40.630.30:FF:000064">
    <property type="entry name" value="GNAT family acetyltransferase"/>
    <property type="match status" value="1"/>
</dbReference>
<dbReference type="InterPro" id="IPR051016">
    <property type="entry name" value="Diverse_Substrate_AcTransf"/>
</dbReference>